<dbReference type="PANTHER" id="PTHR33434">
    <property type="entry name" value="DEGV DOMAIN-CONTAINING PROTEIN DR_1986-RELATED"/>
    <property type="match status" value="1"/>
</dbReference>
<dbReference type="Pfam" id="PF02734">
    <property type="entry name" value="Dak2"/>
    <property type="match status" value="1"/>
</dbReference>
<dbReference type="RefSeq" id="WP_140700936.1">
    <property type="nucleotide sequence ID" value="NZ_VFSY01000020.1"/>
</dbReference>
<dbReference type="InterPro" id="IPR019986">
    <property type="entry name" value="YloV-like"/>
</dbReference>
<dbReference type="InterPro" id="IPR036117">
    <property type="entry name" value="DhaL_dom_sf"/>
</dbReference>
<dbReference type="InterPro" id="IPR048394">
    <property type="entry name" value="FakA-like_M"/>
</dbReference>
<dbReference type="NCBIfam" id="TIGR03599">
    <property type="entry name" value="YloV"/>
    <property type="match status" value="1"/>
</dbReference>
<dbReference type="PANTHER" id="PTHR33434:SF4">
    <property type="entry name" value="PHOSPHATASE PROTEIN"/>
    <property type="match status" value="1"/>
</dbReference>
<dbReference type="EMBL" id="VFSY01000020">
    <property type="protein sequence ID" value="TPI02364.1"/>
    <property type="molecule type" value="Genomic_DNA"/>
</dbReference>
<dbReference type="SUPFAM" id="SSF101473">
    <property type="entry name" value="DhaL-like"/>
    <property type="match status" value="1"/>
</dbReference>
<dbReference type="Gene3D" id="1.25.40.340">
    <property type="match status" value="1"/>
</dbReference>
<dbReference type="GO" id="GO:0006071">
    <property type="term" value="P:glycerol metabolic process"/>
    <property type="evidence" value="ECO:0007669"/>
    <property type="project" value="InterPro"/>
</dbReference>
<evidence type="ECO:0000313" key="3">
    <source>
        <dbReference type="EMBL" id="TPI02364.1"/>
    </source>
</evidence>
<dbReference type="Proteomes" id="UP000317904">
    <property type="component" value="Unassembled WGS sequence"/>
</dbReference>
<protein>
    <submittedName>
        <fullName evidence="3">DAK2 domain-containing protein</fullName>
    </submittedName>
</protein>
<feature type="domain" description="DhaL" evidence="2">
    <location>
        <begin position="7"/>
        <end position="198"/>
    </location>
</feature>
<sequence>MKKLTGDIWRAALQSGINNILNKKSAINALNVFPVPDGDTGTNMAATISAAISLKEEKENNLDVLSKNIAYNMLLSARGNSGVILSQIFKGFSNGFASKSDANAFDVVKAFGEAAKSAYGAVLKPIEGTVLTVIREVAEGLKENIVVDATINEVFKEAKEIARKSCDNTPKLLKVLREVGVTDSGGEGLYAIIEGMNAYFNDKPIELLENEADVNTFISDTEVFEGEFGYCTEFILELKNPKKFDKDYLVKKLEKIGGSMVVVKDESILKIHIHTQKPGDALNSVNSLGQFLKVKIDNMTLQANDSKENTKKNSSTTADSSQPAAAENKVECALISCNAGQGIIELIKDYGVSYVVEGGQTNNPSIQDIVTAINSVRAKNVFILPNNSNITLSAQQAATIVRDKKVIIIPTKSQAQCLSVALNFNAENSAKENQTLMNDALKNISYGEIAPSVKDTKLNNVKVKKGDYMVLVGNELKDTASTYNEAAKKLLDNLVSEDSQIVTIIYGQDASETDANELQSYIEVNFNIEVEVHYGGQTIYPYLISVE</sequence>
<dbReference type="SMART" id="SM01121">
    <property type="entry name" value="Dak1_2"/>
    <property type="match status" value="1"/>
</dbReference>
<reference evidence="3 4" key="1">
    <citation type="submission" date="2019-06" db="EMBL/GenBank/DDBJ databases">
        <title>A comparative genomics study of ostrich specific Mycoplasmas.</title>
        <authorList>
            <person name="Botes A."/>
            <person name="Nel T."/>
        </authorList>
    </citation>
    <scope>NUCLEOTIDE SEQUENCE [LARGE SCALE GENOMIC DNA]</scope>
    <source>
        <strain evidence="3 4">Ms01</strain>
    </source>
</reference>
<dbReference type="InterPro" id="IPR004007">
    <property type="entry name" value="DhaL_dom"/>
</dbReference>
<dbReference type="GO" id="GO:0004371">
    <property type="term" value="F:glycerone kinase activity"/>
    <property type="evidence" value="ECO:0007669"/>
    <property type="project" value="InterPro"/>
</dbReference>
<evidence type="ECO:0000313" key="4">
    <source>
        <dbReference type="Proteomes" id="UP000317904"/>
    </source>
</evidence>
<dbReference type="AlphaFoldDB" id="A0A502M2Q7"/>
<evidence type="ECO:0000259" key="2">
    <source>
        <dbReference type="PROSITE" id="PS51480"/>
    </source>
</evidence>
<proteinExistence type="predicted"/>
<dbReference type="Pfam" id="PF21645">
    <property type="entry name" value="FakA-like_M"/>
    <property type="match status" value="1"/>
</dbReference>
<dbReference type="PROSITE" id="PS51480">
    <property type="entry name" value="DHAL"/>
    <property type="match status" value="1"/>
</dbReference>
<dbReference type="SMART" id="SM01120">
    <property type="entry name" value="Dak2"/>
    <property type="match status" value="1"/>
</dbReference>
<feature type="region of interest" description="Disordered" evidence="1">
    <location>
        <begin position="303"/>
        <end position="322"/>
    </location>
</feature>
<dbReference type="Pfam" id="PF13684">
    <property type="entry name" value="FakA-like_C"/>
    <property type="match status" value="1"/>
</dbReference>
<evidence type="ECO:0000256" key="1">
    <source>
        <dbReference type="SAM" id="MobiDB-lite"/>
    </source>
</evidence>
<dbReference type="InterPro" id="IPR033470">
    <property type="entry name" value="FakA-like_C"/>
</dbReference>
<name>A0A502M2Q7_9MOLU</name>
<gene>
    <name evidence="3" type="ORF">FJM01_00745</name>
</gene>
<comment type="caution">
    <text evidence="3">The sequence shown here is derived from an EMBL/GenBank/DDBJ whole genome shotgun (WGS) entry which is preliminary data.</text>
</comment>
<organism evidence="3 4">
    <name type="scientific">Mycoplasma struthionis</name>
    <dbReference type="NCBI Taxonomy" id="538220"/>
    <lineage>
        <taxon>Bacteria</taxon>
        <taxon>Bacillati</taxon>
        <taxon>Mycoplasmatota</taxon>
        <taxon>Mollicutes</taxon>
        <taxon>Mycoplasmataceae</taxon>
        <taxon>Mycoplasma</taxon>
    </lineage>
</organism>
<accession>A0A502M2Q7</accession>
<feature type="compositionally biased region" description="Polar residues" evidence="1">
    <location>
        <begin position="312"/>
        <end position="322"/>
    </location>
</feature>
<dbReference type="InterPro" id="IPR050270">
    <property type="entry name" value="DegV_domain_contain"/>
</dbReference>